<dbReference type="Gene3D" id="3.30.420.610">
    <property type="entry name" value="LOTUS domain-like"/>
    <property type="match status" value="1"/>
</dbReference>
<dbReference type="EMBL" id="CP000538">
    <property type="protein sequence ID" value="EAQ73057.1"/>
    <property type="molecule type" value="Genomic_DNA"/>
</dbReference>
<feature type="domain" description="HTH OST-type" evidence="1">
    <location>
        <begin position="150"/>
        <end position="226"/>
    </location>
</feature>
<dbReference type="CDD" id="cd11297">
    <property type="entry name" value="PIN_LabA-like_N_1"/>
    <property type="match status" value="1"/>
</dbReference>
<dbReference type="InterPro" id="IPR021139">
    <property type="entry name" value="NYN"/>
</dbReference>
<dbReference type="KEGG" id="cjj:CJJ81176_0220"/>
<dbReference type="Proteomes" id="UP000000646">
    <property type="component" value="Chromosome"/>
</dbReference>
<dbReference type="AlphaFoldDB" id="A0A0H3PB02"/>
<dbReference type="HOGENOM" id="CLU_034061_0_0_7"/>
<dbReference type="eggNOG" id="COG1432">
    <property type="taxonomic scope" value="Bacteria"/>
</dbReference>
<evidence type="ECO:0000259" key="1">
    <source>
        <dbReference type="PROSITE" id="PS51644"/>
    </source>
</evidence>
<dbReference type="Pfam" id="PF01936">
    <property type="entry name" value="NYN"/>
    <property type="match status" value="1"/>
</dbReference>
<organism evidence="2 3">
    <name type="scientific">Campylobacter jejuni subsp. jejuni serotype O:23/36 (strain 81-176)</name>
    <dbReference type="NCBI Taxonomy" id="354242"/>
    <lineage>
        <taxon>Bacteria</taxon>
        <taxon>Pseudomonadati</taxon>
        <taxon>Campylobacterota</taxon>
        <taxon>Epsilonproteobacteria</taxon>
        <taxon>Campylobacterales</taxon>
        <taxon>Campylobacteraceae</taxon>
        <taxon>Campylobacter</taxon>
    </lineage>
</organism>
<dbReference type="Pfam" id="PF12872">
    <property type="entry name" value="OST-HTH"/>
    <property type="match status" value="1"/>
</dbReference>
<evidence type="ECO:0000313" key="2">
    <source>
        <dbReference type="EMBL" id="EAQ73057.1"/>
    </source>
</evidence>
<dbReference type="PROSITE" id="PS51644">
    <property type="entry name" value="HTH_OST"/>
    <property type="match status" value="1"/>
</dbReference>
<dbReference type="InterPro" id="IPR025605">
    <property type="entry name" value="OST-HTH/LOTUS_dom"/>
</dbReference>
<name>A0A0H3PB02_CAMJJ</name>
<dbReference type="InterPro" id="IPR041966">
    <property type="entry name" value="LOTUS-like"/>
</dbReference>
<protein>
    <recommendedName>
        <fullName evidence="1">HTH OST-type domain-containing protein</fullName>
    </recommendedName>
</protein>
<dbReference type="GO" id="GO:0004540">
    <property type="term" value="F:RNA nuclease activity"/>
    <property type="evidence" value="ECO:0007669"/>
    <property type="project" value="InterPro"/>
</dbReference>
<sequence length="232" mass="27589">MENKSIAIFIDAENIPAKYAKSIFDIASDYGEVIIKRIYGDWTQKNIQGWREQIAEYSLIAMQQFNFAANKNSSDMYLITEIMSIFYEKNIDIFVIVSSDSDYTSLIQKLRENKKQVIGMGLEKSIKSYVNAFSEFFYLDKDESKKEDILSKDYLRALINITEQLIDEKGRAEYAQIRTNMNRKYSDFHPQNYGFKNFRALIQKFLPKMKKFEEEREKNIYFLVKKDYESYY</sequence>
<accession>A0A0H3PB02</accession>
<dbReference type="CDD" id="cd10146">
    <property type="entry name" value="LabA_like_C"/>
    <property type="match status" value="1"/>
</dbReference>
<dbReference type="PANTHER" id="PTHR35811:SF1">
    <property type="entry name" value="HTH OST-TYPE DOMAIN-CONTAINING PROTEIN"/>
    <property type="match status" value="1"/>
</dbReference>
<dbReference type="Gene3D" id="3.40.50.1010">
    <property type="entry name" value="5'-nuclease"/>
    <property type="match status" value="1"/>
</dbReference>
<dbReference type="RefSeq" id="WP_002826913.1">
    <property type="nucleotide sequence ID" value="NC_008787.1"/>
</dbReference>
<evidence type="ECO:0000313" key="3">
    <source>
        <dbReference type="Proteomes" id="UP000000646"/>
    </source>
</evidence>
<proteinExistence type="predicted"/>
<reference evidence="3" key="1">
    <citation type="submission" date="2006-12" db="EMBL/GenBank/DDBJ databases">
        <authorList>
            <person name="Fouts D.E."/>
            <person name="Nelson K.E."/>
            <person name="Sebastian Y."/>
        </authorList>
    </citation>
    <scope>NUCLEOTIDE SEQUENCE [LARGE SCALE GENOMIC DNA]</scope>
    <source>
        <strain evidence="3">81-176</strain>
    </source>
</reference>
<dbReference type="PANTHER" id="PTHR35811">
    <property type="entry name" value="SLR1870 PROTEIN"/>
    <property type="match status" value="1"/>
</dbReference>
<gene>
    <name evidence="2" type="ordered locus">CJJ81176_0220</name>
</gene>